<proteinExistence type="inferred from homology"/>
<comment type="similarity">
    <text evidence="2">Belongs to the NAD(P)-dependent epimerase/dehydratase family. Dihydroflavonol-4-reductase subfamily.</text>
</comment>
<evidence type="ECO:0000259" key="4">
    <source>
        <dbReference type="Pfam" id="PF01073"/>
    </source>
</evidence>
<dbReference type="Gene3D" id="3.40.50.720">
    <property type="entry name" value="NAD(P)-binding Rossmann-like Domain"/>
    <property type="match status" value="1"/>
</dbReference>
<dbReference type="EMBL" id="CENE01000011">
    <property type="protein sequence ID" value="CEQ41059.1"/>
    <property type="molecule type" value="Genomic_DNA"/>
</dbReference>
<keyword evidence="1" id="KW-0560">Oxidoreductase</keyword>
<keyword evidence="6" id="KW-1185">Reference proteome</keyword>
<name>A0A0D6EM49_SPOSA</name>
<protein>
    <submittedName>
        <fullName evidence="5">SPOSA6832_02736-mRNA-1:cds</fullName>
    </submittedName>
</protein>
<dbReference type="Proteomes" id="UP000243876">
    <property type="component" value="Unassembled WGS sequence"/>
</dbReference>
<accession>A0A0D6EM49</accession>
<keyword evidence="3" id="KW-0472">Membrane</keyword>
<dbReference type="GO" id="GO:0006694">
    <property type="term" value="P:steroid biosynthetic process"/>
    <property type="evidence" value="ECO:0007669"/>
    <property type="project" value="InterPro"/>
</dbReference>
<dbReference type="Pfam" id="PF01073">
    <property type="entry name" value="3Beta_HSD"/>
    <property type="match status" value="1"/>
</dbReference>
<evidence type="ECO:0000256" key="2">
    <source>
        <dbReference type="ARBA" id="ARBA00023445"/>
    </source>
</evidence>
<sequence>MSADQLVLVTGATGFVASAVVFAYLERGFRVRATARSQDKIDKWEKKHAGKFERSKLEWAIVKDIAEKGAFDEAIKGVSILAHTASPFHYNVKDNEKDMLIPALEGTRQALRAAQKEASVSRVVVTSSFASVLDFGKLGPDTTYTHEDWNSATYESAAKSDQTPYVYCASKKIAEEEAWKISKEPETKWSLAVLCPPMM</sequence>
<dbReference type="PANTHER" id="PTHR10366">
    <property type="entry name" value="NAD DEPENDENT EPIMERASE/DEHYDRATASE"/>
    <property type="match status" value="1"/>
</dbReference>
<gene>
    <name evidence="5" type="primary">SPOSA6832_02736</name>
</gene>
<keyword evidence="3" id="KW-1133">Transmembrane helix</keyword>
<dbReference type="PANTHER" id="PTHR10366:SF564">
    <property type="entry name" value="STEROL-4-ALPHA-CARBOXYLATE 3-DEHYDROGENASE, DECARBOXYLATING"/>
    <property type="match status" value="1"/>
</dbReference>
<reference evidence="6" key="1">
    <citation type="submission" date="2015-02" db="EMBL/GenBank/DDBJ databases">
        <authorList>
            <person name="Gon?alves P."/>
        </authorList>
    </citation>
    <scope>NUCLEOTIDE SEQUENCE [LARGE SCALE GENOMIC DNA]</scope>
</reference>
<evidence type="ECO:0000256" key="1">
    <source>
        <dbReference type="ARBA" id="ARBA00023002"/>
    </source>
</evidence>
<dbReference type="GO" id="GO:0016616">
    <property type="term" value="F:oxidoreductase activity, acting on the CH-OH group of donors, NAD or NADP as acceptor"/>
    <property type="evidence" value="ECO:0007669"/>
    <property type="project" value="InterPro"/>
</dbReference>
<dbReference type="OrthoDB" id="2735536at2759"/>
<evidence type="ECO:0000256" key="3">
    <source>
        <dbReference type="SAM" id="Phobius"/>
    </source>
</evidence>
<feature type="domain" description="3-beta hydroxysteroid dehydrogenase/isomerase" evidence="4">
    <location>
        <begin position="8"/>
        <end position="176"/>
    </location>
</feature>
<evidence type="ECO:0000313" key="5">
    <source>
        <dbReference type="EMBL" id="CEQ41059.1"/>
    </source>
</evidence>
<feature type="non-terminal residue" evidence="5">
    <location>
        <position position="1"/>
    </location>
</feature>
<feature type="transmembrane region" description="Helical" evidence="3">
    <location>
        <begin position="6"/>
        <end position="25"/>
    </location>
</feature>
<dbReference type="InterPro" id="IPR036291">
    <property type="entry name" value="NAD(P)-bd_dom_sf"/>
</dbReference>
<dbReference type="AlphaFoldDB" id="A0A0D6EM49"/>
<organism evidence="5 6">
    <name type="scientific">Sporidiobolus salmonicolor</name>
    <name type="common">Yeast-like fungus</name>
    <name type="synonym">Sporobolomyces salmonicolor</name>
    <dbReference type="NCBI Taxonomy" id="5005"/>
    <lineage>
        <taxon>Eukaryota</taxon>
        <taxon>Fungi</taxon>
        <taxon>Dikarya</taxon>
        <taxon>Basidiomycota</taxon>
        <taxon>Pucciniomycotina</taxon>
        <taxon>Microbotryomycetes</taxon>
        <taxon>Sporidiobolales</taxon>
        <taxon>Sporidiobolaceae</taxon>
        <taxon>Sporobolomyces</taxon>
    </lineage>
</organism>
<dbReference type="InterPro" id="IPR002225">
    <property type="entry name" value="3Beta_OHSteriod_DH/Estase"/>
</dbReference>
<dbReference type="SUPFAM" id="SSF51735">
    <property type="entry name" value="NAD(P)-binding Rossmann-fold domains"/>
    <property type="match status" value="1"/>
</dbReference>
<dbReference type="InterPro" id="IPR050425">
    <property type="entry name" value="NAD(P)_dehydrat-like"/>
</dbReference>
<evidence type="ECO:0000313" key="6">
    <source>
        <dbReference type="Proteomes" id="UP000243876"/>
    </source>
</evidence>
<keyword evidence="3" id="KW-0812">Transmembrane</keyword>